<dbReference type="InterPro" id="IPR007686">
    <property type="entry name" value="YutG/PgpA"/>
</dbReference>
<organism evidence="2 3">
    <name type="scientific">Methanothermobacter thermautotrophicus</name>
    <name type="common">Methanobacterium thermoformicicum</name>
    <dbReference type="NCBI Taxonomy" id="145262"/>
    <lineage>
        <taxon>Archaea</taxon>
        <taxon>Methanobacteriati</taxon>
        <taxon>Methanobacteriota</taxon>
        <taxon>Methanomada group</taxon>
        <taxon>Methanobacteria</taxon>
        <taxon>Methanobacteriales</taxon>
        <taxon>Methanobacteriaceae</taxon>
        <taxon>Methanothermobacter</taxon>
    </lineage>
</organism>
<dbReference type="Proteomes" id="UP000538031">
    <property type="component" value="Unassembled WGS sequence"/>
</dbReference>
<protein>
    <submittedName>
        <fullName evidence="2">Alpha-ribazole phosphatase CobZ</fullName>
    </submittedName>
</protein>
<dbReference type="AlphaFoldDB" id="A0A7J4MVF4"/>
<reference evidence="3" key="1">
    <citation type="journal article" date="2020" name="bioRxiv">
        <title>A rank-normalized archaeal taxonomy based on genome phylogeny resolves widespread incomplete and uneven classifications.</title>
        <authorList>
            <person name="Rinke C."/>
            <person name="Chuvochina M."/>
            <person name="Mussig A.J."/>
            <person name="Chaumeil P.-A."/>
            <person name="Waite D.W."/>
            <person name="Whitman W.B."/>
            <person name="Parks D.H."/>
            <person name="Hugenholtz P."/>
        </authorList>
    </citation>
    <scope>NUCLEOTIDE SEQUENCE [LARGE SCALE GENOMIC DNA]</scope>
</reference>
<sequence length="277" mass="29570">MNEKLNLNGAEVVIESDLVRVRAESGLVTASRTISTSTEVTLELSGPPELACAGNVLSVFSAGDFLHVLVVCGERCGDRIPEILQLAVGEVTSALGLLTEILEPRVTVVSMPGDGGFSAPDLEKSLRLSSQRLLLEGPGVEELLELHGVTAEAMVDAGMELVVGVEVTDELRERLRSEISRALGDLNVCVLLAAALHIEDDIRRRRLLGVDLTDDPAYLYSDEVIGMAVANQVAGTKAIFNFKRYDEEKPGVIGELGPMVDDAVAGLIAGCMSRLFE</sequence>
<dbReference type="InterPro" id="IPR017577">
    <property type="entry name" value="Ribazole_CobZ"/>
</dbReference>
<gene>
    <name evidence="2" type="primary">cobZ</name>
    <name evidence="2" type="ORF">HA285_03750</name>
</gene>
<feature type="domain" description="YutG/PgpA" evidence="1">
    <location>
        <begin position="213"/>
        <end position="276"/>
    </location>
</feature>
<dbReference type="CDD" id="cd06971">
    <property type="entry name" value="PgpA"/>
    <property type="match status" value="1"/>
</dbReference>
<dbReference type="Pfam" id="PF04608">
    <property type="entry name" value="PgpA"/>
    <property type="match status" value="1"/>
</dbReference>
<comment type="caution">
    <text evidence="2">The sequence shown here is derived from an EMBL/GenBank/DDBJ whole genome shotgun (WGS) entry which is preliminary data.</text>
</comment>
<proteinExistence type="predicted"/>
<dbReference type="Gene3D" id="1.10.3760.10">
    <property type="entry name" value="PgpA-like"/>
    <property type="match status" value="1"/>
</dbReference>
<accession>A0A7J4MVF4</accession>
<dbReference type="EMBL" id="DUHT01000040">
    <property type="protein sequence ID" value="HIH64698.1"/>
    <property type="molecule type" value="Genomic_DNA"/>
</dbReference>
<name>A0A7J4MVF4_METTF</name>
<dbReference type="GO" id="GO:0008962">
    <property type="term" value="F:phosphatidylglycerophosphatase activity"/>
    <property type="evidence" value="ECO:0007669"/>
    <property type="project" value="InterPro"/>
</dbReference>
<evidence type="ECO:0000313" key="2">
    <source>
        <dbReference type="EMBL" id="HIH64698.1"/>
    </source>
</evidence>
<dbReference type="InterPro" id="IPR036681">
    <property type="entry name" value="PgpA-like_sf"/>
</dbReference>
<dbReference type="NCBIfam" id="TIGR03161">
    <property type="entry name" value="ribazole_CobZ"/>
    <property type="match status" value="1"/>
</dbReference>
<evidence type="ECO:0000259" key="1">
    <source>
        <dbReference type="Pfam" id="PF04608"/>
    </source>
</evidence>
<evidence type="ECO:0000313" key="3">
    <source>
        <dbReference type="Proteomes" id="UP000538031"/>
    </source>
</evidence>
<dbReference type="GO" id="GO:0006629">
    <property type="term" value="P:lipid metabolic process"/>
    <property type="evidence" value="ECO:0007669"/>
    <property type="project" value="InterPro"/>
</dbReference>
<dbReference type="SUPFAM" id="SSF101307">
    <property type="entry name" value="YutG-like"/>
    <property type="match status" value="1"/>
</dbReference>